<name>A0A8J2JTX7_9HEXA</name>
<keyword evidence="3" id="KW-1185">Reference proteome</keyword>
<proteinExistence type="predicted"/>
<dbReference type="AlphaFoldDB" id="A0A8J2JTX7"/>
<keyword evidence="1" id="KW-0472">Membrane</keyword>
<sequence>MSTKERYSSNSDSTFMMKDGDFYHNPCNTDEHCQSEKTDLRCLSDSGRKICSCGARGTYAKEKQKCVINLDTACTVGRSECVFNAFCDKDYDTEGTCRCNSGFTEDLGECRAENFKPGLKCNNDGNCGFDRTHLKCLLDPKAEALICSCERGQSFDSESQQCQSKLGGPCELRTAENPYPQVCVKSAVCKLDKDAYKNPTEHGTCCTHEGICEEFEEIKPRKMKARGEECTSPQECNSEKTFMGCFYVVGANAQGKRICDCGDNNKFDEDTQQCSLGVNKGCSLPTYGSPEPQKCIKHAVCQPHLDTKGKETREGKCTCEQGAQDGICNEHSKNPSFEEMKSSGCRVQSYTWAVIVGLLFTLLVIHTPVKIT</sequence>
<evidence type="ECO:0000256" key="1">
    <source>
        <dbReference type="SAM" id="Phobius"/>
    </source>
</evidence>
<comment type="caution">
    <text evidence="2">The sequence shown here is derived from an EMBL/GenBank/DDBJ whole genome shotgun (WGS) entry which is preliminary data.</text>
</comment>
<evidence type="ECO:0000313" key="3">
    <source>
        <dbReference type="Proteomes" id="UP000708208"/>
    </source>
</evidence>
<gene>
    <name evidence="2" type="ORF">AFUS01_LOCUS13612</name>
</gene>
<accession>A0A8J2JTX7</accession>
<evidence type="ECO:0000313" key="2">
    <source>
        <dbReference type="EMBL" id="CAG7724602.1"/>
    </source>
</evidence>
<dbReference type="EMBL" id="CAJVCH010111644">
    <property type="protein sequence ID" value="CAG7724602.1"/>
    <property type="molecule type" value="Genomic_DNA"/>
</dbReference>
<feature type="transmembrane region" description="Helical" evidence="1">
    <location>
        <begin position="350"/>
        <end position="369"/>
    </location>
</feature>
<dbReference type="Proteomes" id="UP000708208">
    <property type="component" value="Unassembled WGS sequence"/>
</dbReference>
<keyword evidence="1" id="KW-1133">Transmembrane helix</keyword>
<organism evidence="2 3">
    <name type="scientific">Allacma fusca</name>
    <dbReference type="NCBI Taxonomy" id="39272"/>
    <lineage>
        <taxon>Eukaryota</taxon>
        <taxon>Metazoa</taxon>
        <taxon>Ecdysozoa</taxon>
        <taxon>Arthropoda</taxon>
        <taxon>Hexapoda</taxon>
        <taxon>Collembola</taxon>
        <taxon>Symphypleona</taxon>
        <taxon>Sminthuridae</taxon>
        <taxon>Allacma</taxon>
    </lineage>
</organism>
<reference evidence="2" key="1">
    <citation type="submission" date="2021-06" db="EMBL/GenBank/DDBJ databases">
        <authorList>
            <person name="Hodson N. C."/>
            <person name="Mongue J. A."/>
            <person name="Jaron S. K."/>
        </authorList>
    </citation>
    <scope>NUCLEOTIDE SEQUENCE</scope>
</reference>
<keyword evidence="1" id="KW-0812">Transmembrane</keyword>
<protein>
    <submittedName>
        <fullName evidence="2">Uncharacterized protein</fullName>
    </submittedName>
</protein>